<feature type="compositionally biased region" description="Gly residues" evidence="1">
    <location>
        <begin position="86"/>
        <end position="96"/>
    </location>
</feature>
<sequence>MRAASRAPEAAREVALAQGPGREGVAQLLQAVLHERDGGDGDAERGAYLVRDAGDEAAERGQLLAPHQLALGLVDDRVELARVGVGGEEGGLGAGGVDPAQDGEGEVVRDAVAGEDRPHGAVEREEAAQERGDPEPLGRAQGGDPLDEGVARLRVAVQQQRGVGPHALGHQRPRLGHGSIREVDRGRVPHPRGAGLDDGLVVDRQQPAQRHHRFVHAGRGRG</sequence>
<evidence type="ECO:0000313" key="3">
    <source>
        <dbReference type="Proteomes" id="UP001150924"/>
    </source>
</evidence>
<name>A0A9X3J2A9_9BACT</name>
<feature type="region of interest" description="Disordered" evidence="1">
    <location>
        <begin position="86"/>
        <end position="222"/>
    </location>
</feature>
<comment type="caution">
    <text evidence="2">The sequence shown here is derived from an EMBL/GenBank/DDBJ whole genome shotgun (WGS) entry which is preliminary data.</text>
</comment>
<feature type="compositionally biased region" description="Basic and acidic residues" evidence="1">
    <location>
        <begin position="106"/>
        <end position="136"/>
    </location>
</feature>
<reference evidence="2" key="1">
    <citation type="submission" date="2022-11" db="EMBL/GenBank/DDBJ databases">
        <title>Minimal conservation of predation-associated metabolite biosynthetic gene clusters underscores biosynthetic potential of Myxococcota including descriptions for ten novel species: Archangium lansinium sp. nov., Myxococcus landrumus sp. nov., Nannocystis bai.</title>
        <authorList>
            <person name="Ahearne A."/>
            <person name="Stevens C."/>
            <person name="Phillips K."/>
        </authorList>
    </citation>
    <scope>NUCLEOTIDE SEQUENCE</scope>
    <source>
        <strain evidence="2">Na p29</strain>
    </source>
</reference>
<accession>A0A9X3J2A9</accession>
<evidence type="ECO:0000256" key="1">
    <source>
        <dbReference type="SAM" id="MobiDB-lite"/>
    </source>
</evidence>
<dbReference type="Proteomes" id="UP001150924">
    <property type="component" value="Unassembled WGS sequence"/>
</dbReference>
<protein>
    <submittedName>
        <fullName evidence="2">Uncharacterized protein</fullName>
    </submittedName>
</protein>
<keyword evidence="3" id="KW-1185">Reference proteome</keyword>
<gene>
    <name evidence="2" type="ORF">OV079_39580</name>
</gene>
<dbReference type="RefSeq" id="WP_267774848.1">
    <property type="nucleotide sequence ID" value="NZ_JAPNKE010000002.1"/>
</dbReference>
<organism evidence="2 3">
    <name type="scientific">Nannocystis pusilla</name>
    <dbReference type="NCBI Taxonomy" id="889268"/>
    <lineage>
        <taxon>Bacteria</taxon>
        <taxon>Pseudomonadati</taxon>
        <taxon>Myxococcota</taxon>
        <taxon>Polyangia</taxon>
        <taxon>Nannocystales</taxon>
        <taxon>Nannocystaceae</taxon>
        <taxon>Nannocystis</taxon>
    </lineage>
</organism>
<evidence type="ECO:0000313" key="2">
    <source>
        <dbReference type="EMBL" id="MCY1011564.1"/>
    </source>
</evidence>
<dbReference type="EMBL" id="JAPNKE010000002">
    <property type="protein sequence ID" value="MCY1011564.1"/>
    <property type="molecule type" value="Genomic_DNA"/>
</dbReference>
<feature type="compositionally biased region" description="Basic residues" evidence="1">
    <location>
        <begin position="209"/>
        <end position="222"/>
    </location>
</feature>
<dbReference type="AlphaFoldDB" id="A0A9X3J2A9"/>
<proteinExistence type="predicted"/>